<name>A0A1G7VND3_CHIFI</name>
<sequence>MTTTTKTAITVETTIQAPVAKVWEYWNQPEHIKQWAFASDDWHVPASENDLRTGGKFSTTMAAKDGSFSFDFGGVYTQVKEHKLIEYTLGDERKVSILFSSIGDATKIVETFEAEDTHSVEMQQSGWQAILDNFKKYTEAN</sequence>
<dbReference type="RefSeq" id="WP_089834853.1">
    <property type="nucleotide sequence ID" value="NZ_FNBN01000005.1"/>
</dbReference>
<evidence type="ECO:0000256" key="1">
    <source>
        <dbReference type="ARBA" id="ARBA00006817"/>
    </source>
</evidence>
<dbReference type="OrthoDB" id="384974at2"/>
<gene>
    <name evidence="3" type="ORF">SAMN04488121_105195</name>
</gene>
<organism evidence="3 4">
    <name type="scientific">Chitinophaga filiformis</name>
    <name type="common">Myxococcus filiformis</name>
    <name type="synonym">Flexibacter filiformis</name>
    <dbReference type="NCBI Taxonomy" id="104663"/>
    <lineage>
        <taxon>Bacteria</taxon>
        <taxon>Pseudomonadati</taxon>
        <taxon>Bacteroidota</taxon>
        <taxon>Chitinophagia</taxon>
        <taxon>Chitinophagales</taxon>
        <taxon>Chitinophagaceae</taxon>
        <taxon>Chitinophaga</taxon>
    </lineage>
</organism>
<dbReference type="InterPro" id="IPR023393">
    <property type="entry name" value="START-like_dom_sf"/>
</dbReference>
<dbReference type="Gene3D" id="3.30.530.20">
    <property type="match status" value="1"/>
</dbReference>
<dbReference type="Pfam" id="PF08327">
    <property type="entry name" value="AHSA1"/>
    <property type="match status" value="1"/>
</dbReference>
<dbReference type="SUPFAM" id="SSF55961">
    <property type="entry name" value="Bet v1-like"/>
    <property type="match status" value="1"/>
</dbReference>
<accession>A0A1G7VND3</accession>
<dbReference type="CDD" id="cd08897">
    <property type="entry name" value="SRPBCC_CalC_Aha1-like_4"/>
    <property type="match status" value="1"/>
</dbReference>
<feature type="domain" description="Activator of Hsp90 ATPase homologue 1/2-like C-terminal" evidence="2">
    <location>
        <begin position="17"/>
        <end position="138"/>
    </location>
</feature>
<dbReference type="STRING" id="104663.SAMN04488121_105195"/>
<dbReference type="InterPro" id="IPR013538">
    <property type="entry name" value="ASHA1/2-like_C"/>
</dbReference>
<evidence type="ECO:0000313" key="4">
    <source>
        <dbReference type="Proteomes" id="UP000199045"/>
    </source>
</evidence>
<dbReference type="AlphaFoldDB" id="A0A1G7VND3"/>
<dbReference type="EMBL" id="FNBN01000005">
    <property type="protein sequence ID" value="SDG61326.1"/>
    <property type="molecule type" value="Genomic_DNA"/>
</dbReference>
<evidence type="ECO:0000313" key="3">
    <source>
        <dbReference type="EMBL" id="SDG61326.1"/>
    </source>
</evidence>
<evidence type="ECO:0000259" key="2">
    <source>
        <dbReference type="Pfam" id="PF08327"/>
    </source>
</evidence>
<dbReference type="Proteomes" id="UP000199045">
    <property type="component" value="Unassembled WGS sequence"/>
</dbReference>
<reference evidence="3 4" key="1">
    <citation type="submission" date="2016-10" db="EMBL/GenBank/DDBJ databases">
        <authorList>
            <person name="de Groot N.N."/>
        </authorList>
    </citation>
    <scope>NUCLEOTIDE SEQUENCE [LARGE SCALE GENOMIC DNA]</scope>
    <source>
        <strain evidence="3 4">DSM 527</strain>
    </source>
</reference>
<protein>
    <submittedName>
        <fullName evidence="3">Uncharacterized conserved protein YndB, AHSA1/START domain</fullName>
    </submittedName>
</protein>
<proteinExistence type="inferred from homology"/>
<comment type="similarity">
    <text evidence="1">Belongs to the AHA1 family.</text>
</comment>